<dbReference type="Gene3D" id="3.30.460.40">
    <property type="match status" value="1"/>
</dbReference>
<dbReference type="InterPro" id="IPR043519">
    <property type="entry name" value="NT_sf"/>
</dbReference>
<keyword evidence="2" id="KW-1185">Reference proteome</keyword>
<evidence type="ECO:0008006" key="3">
    <source>
        <dbReference type="Google" id="ProtNLM"/>
    </source>
</evidence>
<dbReference type="SUPFAM" id="SSF81301">
    <property type="entry name" value="Nucleotidyltransferase"/>
    <property type="match status" value="1"/>
</dbReference>
<organism evidence="1 2">
    <name type="scientific">Sediminibacterium roseum</name>
    <dbReference type="NCBI Taxonomy" id="1978412"/>
    <lineage>
        <taxon>Bacteria</taxon>
        <taxon>Pseudomonadati</taxon>
        <taxon>Bacteroidota</taxon>
        <taxon>Chitinophagia</taxon>
        <taxon>Chitinophagales</taxon>
        <taxon>Chitinophagaceae</taxon>
        <taxon>Sediminibacterium</taxon>
    </lineage>
</organism>
<evidence type="ECO:0000313" key="2">
    <source>
        <dbReference type="Proteomes" id="UP000753802"/>
    </source>
</evidence>
<name>A0ABW9ZRD1_9BACT</name>
<sequence length="165" mass="18985">MDIFNEELINFWVSLNKNEVRYIMIGGVATNLHGYQRTTDDIDVWIDDTRENRTRFRLAMKEYCGTDYFMLETLQIVPGWTHFNLNNGMRLDLMVAVKGLEELSFEQCLQAAAMADLGPVTIPFLHINHLIYSKKAANRPKDQIDVSVLEKLKRLMAEDDPESGG</sequence>
<proteinExistence type="predicted"/>
<evidence type="ECO:0000313" key="1">
    <source>
        <dbReference type="EMBL" id="NCI48859.1"/>
    </source>
</evidence>
<dbReference type="EMBL" id="JAACJS010000002">
    <property type="protein sequence ID" value="NCI48859.1"/>
    <property type="molecule type" value="Genomic_DNA"/>
</dbReference>
<comment type="caution">
    <text evidence="1">The sequence shown here is derived from an EMBL/GenBank/DDBJ whole genome shotgun (WGS) entry which is preliminary data.</text>
</comment>
<reference evidence="1 2" key="1">
    <citation type="submission" date="2020-01" db="EMBL/GenBank/DDBJ databases">
        <title>Genome analysis.</title>
        <authorList>
            <person name="Wu S."/>
            <person name="Wang G."/>
        </authorList>
    </citation>
    <scope>NUCLEOTIDE SEQUENCE [LARGE SCALE GENOMIC DNA]</scope>
    <source>
        <strain evidence="1 2">SYL130</strain>
    </source>
</reference>
<protein>
    <recommendedName>
        <fullName evidence="3">Nucleotidyl transferase AbiEii toxin, Type IV TA system</fullName>
    </recommendedName>
</protein>
<dbReference type="Proteomes" id="UP000753802">
    <property type="component" value="Unassembled WGS sequence"/>
</dbReference>
<gene>
    <name evidence="1" type="ORF">GWC95_02925</name>
</gene>
<dbReference type="RefSeq" id="WP_161817167.1">
    <property type="nucleotide sequence ID" value="NZ_JAACJS010000002.1"/>
</dbReference>
<accession>A0ABW9ZRD1</accession>